<dbReference type="InterPro" id="IPR053139">
    <property type="entry name" value="Surface_bspA-like"/>
</dbReference>
<evidence type="ECO:0008006" key="3">
    <source>
        <dbReference type="Google" id="ProtNLM"/>
    </source>
</evidence>
<organism evidence="1 2">
    <name type="scientific">Emiliania huxleyi (strain CCMP1516)</name>
    <dbReference type="NCBI Taxonomy" id="280463"/>
    <lineage>
        <taxon>Eukaryota</taxon>
        <taxon>Haptista</taxon>
        <taxon>Haptophyta</taxon>
        <taxon>Prymnesiophyceae</taxon>
        <taxon>Isochrysidales</taxon>
        <taxon>Noelaerhabdaceae</taxon>
        <taxon>Emiliania</taxon>
    </lineage>
</organism>
<name>A0A0D3JE26_EMIH1</name>
<dbReference type="PANTHER" id="PTHR45661:SF3">
    <property type="entry name" value="IG-LIKE DOMAIN-CONTAINING PROTEIN"/>
    <property type="match status" value="1"/>
</dbReference>
<dbReference type="RefSeq" id="XP_005774190.1">
    <property type="nucleotide sequence ID" value="XM_005774133.1"/>
</dbReference>
<dbReference type="GeneID" id="17267268"/>
<dbReference type="InterPro" id="IPR032675">
    <property type="entry name" value="LRR_dom_sf"/>
</dbReference>
<dbReference type="AlphaFoldDB" id="A0A0D3JE26"/>
<dbReference type="Pfam" id="PF13306">
    <property type="entry name" value="LRR_5"/>
    <property type="match status" value="3"/>
</dbReference>
<protein>
    <recommendedName>
        <fullName evidence="3">Leucine rich repeat protein</fullName>
    </recommendedName>
</protein>
<keyword evidence="2" id="KW-1185">Reference proteome</keyword>
<accession>A0A0D3JE26</accession>
<reference evidence="1" key="2">
    <citation type="submission" date="2024-10" db="UniProtKB">
        <authorList>
            <consortium name="EnsemblProtists"/>
        </authorList>
    </citation>
    <scope>IDENTIFICATION</scope>
</reference>
<dbReference type="KEGG" id="ehx:EMIHUDRAFT_415806"/>
<dbReference type="PANTHER" id="PTHR45661">
    <property type="entry name" value="SURFACE ANTIGEN"/>
    <property type="match status" value="1"/>
</dbReference>
<evidence type="ECO:0000313" key="1">
    <source>
        <dbReference type="EnsemblProtists" id="EOD21761"/>
    </source>
</evidence>
<sequence length="568" mass="62449">MPLRMLRYFFGGPEKPPPPPIDPKPWDGFHQLVEVPDGTTQIPRNAFHAKSCLQRVTLPNSLVYVSKGSFMNCSGLLSIVIPDGCSVEQHAFQNCGVRSVLLPAGLKEIRQGTFVGCKRLRDINIPASVERIHRTAFLWCHDLNHIRLPDGLISIGRSAFSHNSSLASITFPASLTLIEHSAFSSCSALKQVVVPTTTEIADRAFHPCTRIVRLPPARMRARQNWHAAVPDGTTQIPRNAFYAKSCLQRVTLPNSLVYVSQGSFMNCSGLLSIVIPAGCSVEQYAFQNCGVRSVLLPAGLKEIRQGTFVGCKRLRDINIPASVERIHRTAFLWCHDLNHIRLPDGLISIGRSAFSHNSSLASITFPASLTLIEHSAFSSCSALKQVVVPTTTEIADRAFHPCTRIVRLPPARMRARQNWHAAVDAALAYKRCRPQLYGWLERAQNRLGSYGPDGAARKRDREEFERDRLLSPFVTRASSSEEHAGQGSLIRAASASSSGLVPRPSVRFAAGLDVVVRNELRGGAADSLGVEPLRRERRPSRTVHPRLRAFGVGGSLGMVCRGHMSGVY</sequence>
<dbReference type="HOGENOM" id="CLU_480159_0_0_1"/>
<dbReference type="SUPFAM" id="SSF52058">
    <property type="entry name" value="L domain-like"/>
    <property type="match status" value="1"/>
</dbReference>
<reference evidence="2" key="1">
    <citation type="journal article" date="2013" name="Nature">
        <title>Pan genome of the phytoplankton Emiliania underpins its global distribution.</title>
        <authorList>
            <person name="Read B.A."/>
            <person name="Kegel J."/>
            <person name="Klute M.J."/>
            <person name="Kuo A."/>
            <person name="Lefebvre S.C."/>
            <person name="Maumus F."/>
            <person name="Mayer C."/>
            <person name="Miller J."/>
            <person name="Monier A."/>
            <person name="Salamov A."/>
            <person name="Young J."/>
            <person name="Aguilar M."/>
            <person name="Claverie J.M."/>
            <person name="Frickenhaus S."/>
            <person name="Gonzalez K."/>
            <person name="Herman E.K."/>
            <person name="Lin Y.C."/>
            <person name="Napier J."/>
            <person name="Ogata H."/>
            <person name="Sarno A.F."/>
            <person name="Shmutz J."/>
            <person name="Schroeder D."/>
            <person name="de Vargas C."/>
            <person name="Verret F."/>
            <person name="von Dassow P."/>
            <person name="Valentin K."/>
            <person name="Van de Peer Y."/>
            <person name="Wheeler G."/>
            <person name="Dacks J.B."/>
            <person name="Delwiche C.F."/>
            <person name="Dyhrman S.T."/>
            <person name="Glockner G."/>
            <person name="John U."/>
            <person name="Richards T."/>
            <person name="Worden A.Z."/>
            <person name="Zhang X."/>
            <person name="Grigoriev I.V."/>
            <person name="Allen A.E."/>
            <person name="Bidle K."/>
            <person name="Borodovsky M."/>
            <person name="Bowler C."/>
            <person name="Brownlee C."/>
            <person name="Cock J.M."/>
            <person name="Elias M."/>
            <person name="Gladyshev V.N."/>
            <person name="Groth M."/>
            <person name="Guda C."/>
            <person name="Hadaegh A."/>
            <person name="Iglesias-Rodriguez M.D."/>
            <person name="Jenkins J."/>
            <person name="Jones B.M."/>
            <person name="Lawson T."/>
            <person name="Leese F."/>
            <person name="Lindquist E."/>
            <person name="Lobanov A."/>
            <person name="Lomsadze A."/>
            <person name="Malik S.B."/>
            <person name="Marsh M.E."/>
            <person name="Mackinder L."/>
            <person name="Mock T."/>
            <person name="Mueller-Roeber B."/>
            <person name="Pagarete A."/>
            <person name="Parker M."/>
            <person name="Probert I."/>
            <person name="Quesneville H."/>
            <person name="Raines C."/>
            <person name="Rensing S.A."/>
            <person name="Riano-Pachon D.M."/>
            <person name="Richier S."/>
            <person name="Rokitta S."/>
            <person name="Shiraiwa Y."/>
            <person name="Soanes D.M."/>
            <person name="van der Giezen M."/>
            <person name="Wahlund T.M."/>
            <person name="Williams B."/>
            <person name="Wilson W."/>
            <person name="Wolfe G."/>
            <person name="Wurch L.L."/>
        </authorList>
    </citation>
    <scope>NUCLEOTIDE SEQUENCE</scope>
</reference>
<dbReference type="PaxDb" id="2903-EOD21761"/>
<dbReference type="STRING" id="2903.R1EFI5"/>
<evidence type="ECO:0000313" key="2">
    <source>
        <dbReference type="Proteomes" id="UP000013827"/>
    </source>
</evidence>
<dbReference type="Gene3D" id="3.80.10.10">
    <property type="entry name" value="Ribonuclease Inhibitor"/>
    <property type="match status" value="4"/>
</dbReference>
<dbReference type="EnsemblProtists" id="EOD21761">
    <property type="protein sequence ID" value="EOD21761"/>
    <property type="gene ID" value="EMIHUDRAFT_415806"/>
</dbReference>
<dbReference type="InterPro" id="IPR026906">
    <property type="entry name" value="LRR_5"/>
</dbReference>
<dbReference type="Proteomes" id="UP000013827">
    <property type="component" value="Unassembled WGS sequence"/>
</dbReference>
<proteinExistence type="predicted"/>